<sequence>MRVTFWKDILGVRATIDDKPLIGHSALHECTHNAMRRFKDRYSKCFKIEAREDKAMQMLLKKCGLDYSRTMDHPIICLPVKSEEEPHLFLKVVESSTTSIITALSRQIVMIPSPIEPLPYVASMGPTIHVHIDK</sequence>
<name>A0A7J6MYV9_PERCH</name>
<comment type="caution">
    <text evidence="1">The sequence shown here is derived from an EMBL/GenBank/DDBJ whole genome shotgun (WGS) entry which is preliminary data.</text>
</comment>
<dbReference type="Proteomes" id="UP000591131">
    <property type="component" value="Unassembled WGS sequence"/>
</dbReference>
<proteinExistence type="predicted"/>
<organism evidence="1 2">
    <name type="scientific">Perkinsus chesapeaki</name>
    <name type="common">Clam parasite</name>
    <name type="synonym">Perkinsus andrewsi</name>
    <dbReference type="NCBI Taxonomy" id="330153"/>
    <lineage>
        <taxon>Eukaryota</taxon>
        <taxon>Sar</taxon>
        <taxon>Alveolata</taxon>
        <taxon>Perkinsozoa</taxon>
        <taxon>Perkinsea</taxon>
        <taxon>Perkinsida</taxon>
        <taxon>Perkinsidae</taxon>
        <taxon>Perkinsus</taxon>
    </lineage>
</organism>
<gene>
    <name evidence="1" type="ORF">FOL47_006294</name>
</gene>
<reference evidence="1 2" key="1">
    <citation type="submission" date="2020-04" db="EMBL/GenBank/DDBJ databases">
        <title>Perkinsus chesapeaki whole genome sequence.</title>
        <authorList>
            <person name="Bogema D.R."/>
        </authorList>
    </citation>
    <scope>NUCLEOTIDE SEQUENCE [LARGE SCALE GENOMIC DNA]</scope>
    <source>
        <strain evidence="1">ATCC PRA-425</strain>
    </source>
</reference>
<protein>
    <submittedName>
        <fullName evidence="1">Uncharacterized protein</fullName>
    </submittedName>
</protein>
<keyword evidence="2" id="KW-1185">Reference proteome</keyword>
<evidence type="ECO:0000313" key="2">
    <source>
        <dbReference type="Proteomes" id="UP000591131"/>
    </source>
</evidence>
<dbReference type="EMBL" id="JAAPAO010000035">
    <property type="protein sequence ID" value="KAF4676380.1"/>
    <property type="molecule type" value="Genomic_DNA"/>
</dbReference>
<dbReference type="AlphaFoldDB" id="A0A7J6MYV9"/>
<evidence type="ECO:0000313" key="1">
    <source>
        <dbReference type="EMBL" id="KAF4676380.1"/>
    </source>
</evidence>
<accession>A0A7J6MYV9</accession>